<keyword evidence="1" id="KW-0812">Transmembrane</keyword>
<dbReference type="Proteomes" id="UP000019486">
    <property type="component" value="Unassembled WGS sequence"/>
</dbReference>
<dbReference type="STRING" id="1385369.N825_12780"/>
<sequence>MSERKRRFLTGALSLYIAFVFIQSLFFKFTDSPETRHIFGTLDAWAAGWGFPGLFAPTGPFSQYVVGTGELVASLLLLAGLLTGRVALQGAGAALALGVISGAIFFHLFTPLGIQVLNTDGSLDGGELFALACGVWIASAGILVLRRSALMALTPLGSPRSRARVGRS</sequence>
<evidence type="ECO:0000313" key="2">
    <source>
        <dbReference type="EMBL" id="EWY38373.1"/>
    </source>
</evidence>
<comment type="caution">
    <text evidence="2">The sequence shown here is derived from an EMBL/GenBank/DDBJ whole genome shotgun (WGS) entry which is preliminary data.</text>
</comment>
<proteinExistence type="predicted"/>
<protein>
    <submittedName>
        <fullName evidence="2">Membrane protein</fullName>
    </submittedName>
</protein>
<evidence type="ECO:0000256" key="1">
    <source>
        <dbReference type="SAM" id="Phobius"/>
    </source>
</evidence>
<dbReference type="PATRIC" id="fig|1385369.3.peg.4443"/>
<dbReference type="EMBL" id="AVFL01000018">
    <property type="protein sequence ID" value="EWY38373.1"/>
    <property type="molecule type" value="Genomic_DNA"/>
</dbReference>
<gene>
    <name evidence="2" type="ORF">N825_12780</name>
</gene>
<dbReference type="RefSeq" id="WP_051512739.1">
    <property type="nucleotide sequence ID" value="NZ_AVFL01000018.1"/>
</dbReference>
<name>W9H3M4_9PROT</name>
<feature type="transmembrane region" description="Helical" evidence="1">
    <location>
        <begin position="61"/>
        <end position="82"/>
    </location>
</feature>
<reference evidence="2 3" key="1">
    <citation type="submission" date="2013-08" db="EMBL/GenBank/DDBJ databases">
        <title>The genome sequence of Skermanella stibiiresistens.</title>
        <authorList>
            <person name="Zhu W."/>
            <person name="Wang G."/>
        </authorList>
    </citation>
    <scope>NUCLEOTIDE SEQUENCE [LARGE SCALE GENOMIC DNA]</scope>
    <source>
        <strain evidence="2 3">SB22</strain>
    </source>
</reference>
<accession>W9H3M4</accession>
<feature type="transmembrane region" description="Helical" evidence="1">
    <location>
        <begin position="94"/>
        <end position="116"/>
    </location>
</feature>
<feature type="transmembrane region" description="Helical" evidence="1">
    <location>
        <begin position="7"/>
        <end position="27"/>
    </location>
</feature>
<evidence type="ECO:0000313" key="3">
    <source>
        <dbReference type="Proteomes" id="UP000019486"/>
    </source>
</evidence>
<dbReference type="AlphaFoldDB" id="W9H3M4"/>
<dbReference type="OrthoDB" id="9791120at2"/>
<feature type="transmembrane region" description="Helical" evidence="1">
    <location>
        <begin position="128"/>
        <end position="145"/>
    </location>
</feature>
<organism evidence="2 3">
    <name type="scientific">Skermanella stibiiresistens SB22</name>
    <dbReference type="NCBI Taxonomy" id="1385369"/>
    <lineage>
        <taxon>Bacteria</taxon>
        <taxon>Pseudomonadati</taxon>
        <taxon>Pseudomonadota</taxon>
        <taxon>Alphaproteobacteria</taxon>
        <taxon>Rhodospirillales</taxon>
        <taxon>Azospirillaceae</taxon>
        <taxon>Skermanella</taxon>
    </lineage>
</organism>
<keyword evidence="1" id="KW-0472">Membrane</keyword>
<keyword evidence="3" id="KW-1185">Reference proteome</keyword>
<keyword evidence="1" id="KW-1133">Transmembrane helix</keyword>